<keyword evidence="1" id="KW-0472">Membrane</keyword>
<evidence type="ECO:0000313" key="3">
    <source>
        <dbReference type="Proteomes" id="UP000468707"/>
    </source>
</evidence>
<keyword evidence="1" id="KW-0812">Transmembrane</keyword>
<dbReference type="Proteomes" id="UP000468707">
    <property type="component" value="Unassembled WGS sequence"/>
</dbReference>
<feature type="transmembrane region" description="Helical" evidence="1">
    <location>
        <begin position="40"/>
        <end position="60"/>
    </location>
</feature>
<dbReference type="RefSeq" id="WP_163633167.1">
    <property type="nucleotide sequence ID" value="NZ_JAAAMI010000001.1"/>
</dbReference>
<comment type="caution">
    <text evidence="2">The sequence shown here is derived from an EMBL/GenBank/DDBJ whole genome shotgun (WGS) entry which is preliminary data.</text>
</comment>
<evidence type="ECO:0000313" key="2">
    <source>
        <dbReference type="EMBL" id="NDV42454.1"/>
    </source>
</evidence>
<reference evidence="2 3" key="1">
    <citation type="submission" date="2020-01" db="EMBL/GenBank/DDBJ databases">
        <title>Muricauda sediminis sp.nov. 40Bstr401.</title>
        <authorList>
            <person name="Xue Z."/>
            <person name="Zhu S."/>
            <person name="Ren N."/>
            <person name="Chen T."/>
            <person name="Chen X."/>
            <person name="Chen J."/>
            <person name="Yang J."/>
        </authorList>
    </citation>
    <scope>NUCLEOTIDE SEQUENCE [LARGE SCALE GENOMIC DNA]</scope>
    <source>
        <strain evidence="2 3">40Bstr401</strain>
    </source>
</reference>
<gene>
    <name evidence="2" type="ORF">GTK07_03870</name>
</gene>
<protein>
    <submittedName>
        <fullName evidence="2">Uncharacterized protein</fullName>
    </submittedName>
</protein>
<keyword evidence="1" id="KW-1133">Transmembrane helix</keyword>
<evidence type="ECO:0000256" key="1">
    <source>
        <dbReference type="SAM" id="Phobius"/>
    </source>
</evidence>
<sequence length="61" mass="6708">MDEIMILLLIFLLIAYWLTPIILFIIGIVKLKSKPKTAKILFIVAAVMLVVGFGVCGAMLS</sequence>
<dbReference type="AlphaFoldDB" id="A0A6I5KNK3"/>
<dbReference type="EMBL" id="JAAAMI010000001">
    <property type="protein sequence ID" value="NDV42454.1"/>
    <property type="molecule type" value="Genomic_DNA"/>
</dbReference>
<name>A0A6I5KNK3_9FLAO</name>
<keyword evidence="3" id="KW-1185">Reference proteome</keyword>
<accession>A0A6I5KNK3</accession>
<feature type="transmembrane region" description="Helical" evidence="1">
    <location>
        <begin position="6"/>
        <end position="28"/>
    </location>
</feature>
<proteinExistence type="predicted"/>
<organism evidence="2 3">
    <name type="scientific">Flagellimonas sediminis</name>
    <dbReference type="NCBI Taxonomy" id="2696468"/>
    <lineage>
        <taxon>Bacteria</taxon>
        <taxon>Pseudomonadati</taxon>
        <taxon>Bacteroidota</taxon>
        <taxon>Flavobacteriia</taxon>
        <taxon>Flavobacteriales</taxon>
        <taxon>Flavobacteriaceae</taxon>
        <taxon>Flagellimonas</taxon>
    </lineage>
</organism>